<dbReference type="EMBL" id="JNBS01001729">
    <property type="protein sequence ID" value="OQS00255.1"/>
    <property type="molecule type" value="Genomic_DNA"/>
</dbReference>
<dbReference type="STRING" id="74557.A0A1V9ZQF5"/>
<dbReference type="AlphaFoldDB" id="A0A1V9ZQF5"/>
<dbReference type="Gene3D" id="3.40.630.30">
    <property type="match status" value="1"/>
</dbReference>
<organism evidence="2 3">
    <name type="scientific">Thraustotheca clavata</name>
    <dbReference type="NCBI Taxonomy" id="74557"/>
    <lineage>
        <taxon>Eukaryota</taxon>
        <taxon>Sar</taxon>
        <taxon>Stramenopiles</taxon>
        <taxon>Oomycota</taxon>
        <taxon>Saprolegniomycetes</taxon>
        <taxon>Saprolegniales</taxon>
        <taxon>Achlyaceae</taxon>
        <taxon>Thraustotheca</taxon>
    </lineage>
</organism>
<dbReference type="InterPro" id="IPR016181">
    <property type="entry name" value="Acyl_CoA_acyltransferase"/>
</dbReference>
<dbReference type="InterPro" id="IPR000182">
    <property type="entry name" value="GNAT_dom"/>
</dbReference>
<sequence length="235" mass="26970">MEQEKNYLPDDVLQKAASNPVKPASFELEGKIVKIRPFHTHDKAETQRLGRILYEASSGRALGGYYGDNEYDAEKLIWRYMLNGPYANFDEFEQCRMIEIEIERTFVVFDAATDSPIGIVSLMNHSSQNLRVEIGNTWYVPAAQGKGANRETVYLLLRHLFEELGYRRVEWRCDNNNIRSRKAALSLGFTHEGVLRQHMIIKGLNRDTAVHAALNTEWPDIKTKLETKLSEYSSA</sequence>
<dbReference type="Pfam" id="PF13302">
    <property type="entry name" value="Acetyltransf_3"/>
    <property type="match status" value="1"/>
</dbReference>
<evidence type="ECO:0000259" key="1">
    <source>
        <dbReference type="PROSITE" id="PS51186"/>
    </source>
</evidence>
<feature type="domain" description="N-acetyltransferase" evidence="1">
    <location>
        <begin position="33"/>
        <end position="207"/>
    </location>
</feature>
<proteinExistence type="predicted"/>
<dbReference type="PROSITE" id="PS51186">
    <property type="entry name" value="GNAT"/>
    <property type="match status" value="1"/>
</dbReference>
<dbReference type="PANTHER" id="PTHR43441:SF2">
    <property type="entry name" value="FAMILY ACETYLTRANSFERASE, PUTATIVE (AFU_ORTHOLOGUE AFUA_7G00850)-RELATED"/>
    <property type="match status" value="1"/>
</dbReference>
<dbReference type="GO" id="GO:1990189">
    <property type="term" value="F:protein N-terminal-serine acetyltransferase activity"/>
    <property type="evidence" value="ECO:0007669"/>
    <property type="project" value="TreeGrafter"/>
</dbReference>
<dbReference type="GO" id="GO:0008999">
    <property type="term" value="F:protein-N-terminal-alanine acetyltransferase activity"/>
    <property type="evidence" value="ECO:0007669"/>
    <property type="project" value="TreeGrafter"/>
</dbReference>
<comment type="caution">
    <text evidence="2">The sequence shown here is derived from an EMBL/GenBank/DDBJ whole genome shotgun (WGS) entry which is preliminary data.</text>
</comment>
<name>A0A1V9ZQF5_9STRA</name>
<dbReference type="Proteomes" id="UP000243217">
    <property type="component" value="Unassembled WGS sequence"/>
</dbReference>
<protein>
    <recommendedName>
        <fullName evidence="1">N-acetyltransferase domain-containing protein</fullName>
    </recommendedName>
</protein>
<dbReference type="OrthoDB" id="41238at2759"/>
<gene>
    <name evidence="2" type="ORF">THRCLA_06095</name>
</gene>
<evidence type="ECO:0000313" key="2">
    <source>
        <dbReference type="EMBL" id="OQS00255.1"/>
    </source>
</evidence>
<dbReference type="SUPFAM" id="SSF55729">
    <property type="entry name" value="Acyl-CoA N-acyltransferases (Nat)"/>
    <property type="match status" value="1"/>
</dbReference>
<reference evidence="2 3" key="1">
    <citation type="journal article" date="2014" name="Genome Biol. Evol.">
        <title>The secreted proteins of Achlya hypogyna and Thraustotheca clavata identify the ancestral oomycete secretome and reveal gene acquisitions by horizontal gene transfer.</title>
        <authorList>
            <person name="Misner I."/>
            <person name="Blouin N."/>
            <person name="Leonard G."/>
            <person name="Richards T.A."/>
            <person name="Lane C.E."/>
        </authorList>
    </citation>
    <scope>NUCLEOTIDE SEQUENCE [LARGE SCALE GENOMIC DNA]</scope>
    <source>
        <strain evidence="2 3">ATCC 34112</strain>
    </source>
</reference>
<accession>A0A1V9ZQF5</accession>
<evidence type="ECO:0000313" key="3">
    <source>
        <dbReference type="Proteomes" id="UP000243217"/>
    </source>
</evidence>
<keyword evidence="3" id="KW-1185">Reference proteome</keyword>
<dbReference type="PANTHER" id="PTHR43441">
    <property type="entry name" value="RIBOSOMAL-PROTEIN-SERINE ACETYLTRANSFERASE"/>
    <property type="match status" value="1"/>
</dbReference>
<dbReference type="InterPro" id="IPR051908">
    <property type="entry name" value="Ribosomal_N-acetyltransferase"/>
</dbReference>